<name>A0A9N9QIW0_9CUCU</name>
<organism evidence="3 4">
    <name type="scientific">Ceutorhynchus assimilis</name>
    <name type="common">cabbage seed weevil</name>
    <dbReference type="NCBI Taxonomy" id="467358"/>
    <lineage>
        <taxon>Eukaryota</taxon>
        <taxon>Metazoa</taxon>
        <taxon>Ecdysozoa</taxon>
        <taxon>Arthropoda</taxon>
        <taxon>Hexapoda</taxon>
        <taxon>Insecta</taxon>
        <taxon>Pterygota</taxon>
        <taxon>Neoptera</taxon>
        <taxon>Endopterygota</taxon>
        <taxon>Coleoptera</taxon>
        <taxon>Polyphaga</taxon>
        <taxon>Cucujiformia</taxon>
        <taxon>Curculionidae</taxon>
        <taxon>Ceutorhynchinae</taxon>
        <taxon>Ceutorhynchus</taxon>
    </lineage>
</organism>
<dbReference type="AlphaFoldDB" id="A0A9N9QIW0"/>
<feature type="region of interest" description="Disordered" evidence="1">
    <location>
        <begin position="127"/>
        <end position="147"/>
    </location>
</feature>
<dbReference type="PANTHER" id="PTHR35374">
    <property type="entry name" value="CYCLIN-DEPENDENT KINASE 11A-LIKE"/>
    <property type="match status" value="1"/>
</dbReference>
<feature type="domain" description="DUF8207" evidence="2">
    <location>
        <begin position="226"/>
        <end position="340"/>
    </location>
</feature>
<sequence>MHRDETMHKGKLNYEFQGPFEVMGITSEGRYELRRVGKTTITKAAKEQLREWPKDWSLTMDLPELLDVLENDPRELDLKRKLVAVTDAVRKKFKQIKTETAKDKFELERFYEPITKPLTSISNDVKQQKRNMQPNVQTKPRKQSVNTSIDTSEIFEESPSIAENASYQSLQSSTPIGVSRKEQLFETPPSSVESAILSDHSSGKTSIKSMRYLETLLSGLSTTPSQYDTVYGVHYGNSSKTKKKTYIGNKEVRFMDGKVSLYDDLSRNIAIFDGSSELYDLLFLKSPQVLDRVDEMSPSVRQNYRNILDLTNAVYHGYDKKRGLTETRWEKYSKIIKPLMRKTKLGEV</sequence>
<dbReference type="PANTHER" id="PTHR35374:SF1">
    <property type="entry name" value="PROTEIN KINASE DOMAIN-CONTAINING PROTEIN"/>
    <property type="match status" value="1"/>
</dbReference>
<evidence type="ECO:0000259" key="2">
    <source>
        <dbReference type="Pfam" id="PF26634"/>
    </source>
</evidence>
<keyword evidence="4" id="KW-1185">Reference proteome</keyword>
<evidence type="ECO:0000313" key="4">
    <source>
        <dbReference type="Proteomes" id="UP001152799"/>
    </source>
</evidence>
<accession>A0A9N9QIW0</accession>
<dbReference type="Pfam" id="PF26634">
    <property type="entry name" value="DUF8207"/>
    <property type="match status" value="1"/>
</dbReference>
<proteinExistence type="predicted"/>
<dbReference type="Proteomes" id="UP001152799">
    <property type="component" value="Chromosome 8"/>
</dbReference>
<gene>
    <name evidence="3" type="ORF">CEUTPL_LOCUS12780</name>
</gene>
<dbReference type="InterPro" id="IPR058520">
    <property type="entry name" value="DUF8207"/>
</dbReference>
<evidence type="ECO:0000313" key="3">
    <source>
        <dbReference type="EMBL" id="CAG9772367.1"/>
    </source>
</evidence>
<reference evidence="3" key="1">
    <citation type="submission" date="2022-01" db="EMBL/GenBank/DDBJ databases">
        <authorList>
            <person name="King R."/>
        </authorList>
    </citation>
    <scope>NUCLEOTIDE SEQUENCE</scope>
</reference>
<dbReference type="OrthoDB" id="6732458at2759"/>
<dbReference type="EMBL" id="OU892284">
    <property type="protein sequence ID" value="CAG9772367.1"/>
    <property type="molecule type" value="Genomic_DNA"/>
</dbReference>
<evidence type="ECO:0000256" key="1">
    <source>
        <dbReference type="SAM" id="MobiDB-lite"/>
    </source>
</evidence>
<protein>
    <recommendedName>
        <fullName evidence="2">DUF8207 domain-containing protein</fullName>
    </recommendedName>
</protein>